<dbReference type="InterPro" id="IPR011994">
    <property type="entry name" value="Cytidylate_kinase_dom"/>
</dbReference>
<dbReference type="CDD" id="cd02020">
    <property type="entry name" value="CMPK"/>
    <property type="match status" value="1"/>
</dbReference>
<evidence type="ECO:0000256" key="5">
    <source>
        <dbReference type="ARBA" id="ARBA00022840"/>
    </source>
</evidence>
<accession>A0A1F7W714</accession>
<dbReference type="EC" id="2.7.4.25" evidence="1"/>
<evidence type="ECO:0000256" key="2">
    <source>
        <dbReference type="ARBA" id="ARBA00022679"/>
    </source>
</evidence>
<evidence type="ECO:0000313" key="8">
    <source>
        <dbReference type="EMBL" id="OGL98593.1"/>
    </source>
</evidence>
<dbReference type="SUPFAM" id="SSF52540">
    <property type="entry name" value="P-loop containing nucleoside triphosphate hydrolases"/>
    <property type="match status" value="1"/>
</dbReference>
<sequence>MIISITGMPGSGKSTIASMLSEHYKIPWFSVGAMRGKMALDRGMTIDELNVLGETESFTDTEVDEYQRRLGQSGESFIAEGRTSWHFIPHSIKVFLDADPDVAATRIFHVPKSEREDERIYASAEDLKRALAKRTQQDQNRYRKYYDIDYLDRSNYDLVIDTTMLTRQEAFERVRDFVDQRRNAAT</sequence>
<keyword evidence="5" id="KW-0067">ATP-binding</keyword>
<dbReference type="Proteomes" id="UP000176501">
    <property type="component" value="Unassembled WGS sequence"/>
</dbReference>
<keyword evidence="3" id="KW-0547">Nucleotide-binding</keyword>
<reference evidence="8 9" key="1">
    <citation type="journal article" date="2016" name="Nat. Commun.">
        <title>Thousands of microbial genomes shed light on interconnected biogeochemical processes in an aquifer system.</title>
        <authorList>
            <person name="Anantharaman K."/>
            <person name="Brown C.T."/>
            <person name="Hug L.A."/>
            <person name="Sharon I."/>
            <person name="Castelle C.J."/>
            <person name="Probst A.J."/>
            <person name="Thomas B.C."/>
            <person name="Singh A."/>
            <person name="Wilkins M.J."/>
            <person name="Karaoz U."/>
            <person name="Brodie E.L."/>
            <person name="Williams K.H."/>
            <person name="Hubbard S.S."/>
            <person name="Banfield J.F."/>
        </authorList>
    </citation>
    <scope>NUCLEOTIDE SEQUENCE [LARGE SCALE GENOMIC DNA]</scope>
</reference>
<keyword evidence="2" id="KW-0808">Transferase</keyword>
<dbReference type="EMBL" id="MGFE01000018">
    <property type="protein sequence ID" value="OGL98593.1"/>
    <property type="molecule type" value="Genomic_DNA"/>
</dbReference>
<proteinExistence type="predicted"/>
<dbReference type="GO" id="GO:0005524">
    <property type="term" value="F:ATP binding"/>
    <property type="evidence" value="ECO:0007669"/>
    <property type="project" value="UniProtKB-KW"/>
</dbReference>
<protein>
    <recommendedName>
        <fullName evidence="1">(d)CMP kinase</fullName>
        <ecNumber evidence="1">2.7.4.25</ecNumber>
    </recommendedName>
</protein>
<comment type="caution">
    <text evidence="8">The sequence shown here is derived from an EMBL/GenBank/DDBJ whole genome shotgun (WGS) entry which is preliminary data.</text>
</comment>
<comment type="catalytic activity">
    <reaction evidence="6">
        <text>dCMP + ATP = dCDP + ADP</text>
        <dbReference type="Rhea" id="RHEA:25094"/>
        <dbReference type="ChEBI" id="CHEBI:30616"/>
        <dbReference type="ChEBI" id="CHEBI:57566"/>
        <dbReference type="ChEBI" id="CHEBI:58593"/>
        <dbReference type="ChEBI" id="CHEBI:456216"/>
        <dbReference type="EC" id="2.7.4.25"/>
    </reaction>
</comment>
<gene>
    <name evidence="8" type="ORF">A2304_00705</name>
</gene>
<dbReference type="InterPro" id="IPR027417">
    <property type="entry name" value="P-loop_NTPase"/>
</dbReference>
<evidence type="ECO:0000256" key="1">
    <source>
        <dbReference type="ARBA" id="ARBA00012906"/>
    </source>
</evidence>
<dbReference type="GO" id="GO:0006139">
    <property type="term" value="P:nucleobase-containing compound metabolic process"/>
    <property type="evidence" value="ECO:0007669"/>
    <property type="project" value="InterPro"/>
</dbReference>
<comment type="catalytic activity">
    <reaction evidence="7">
        <text>CMP + ATP = CDP + ADP</text>
        <dbReference type="Rhea" id="RHEA:11600"/>
        <dbReference type="ChEBI" id="CHEBI:30616"/>
        <dbReference type="ChEBI" id="CHEBI:58069"/>
        <dbReference type="ChEBI" id="CHEBI:60377"/>
        <dbReference type="ChEBI" id="CHEBI:456216"/>
        <dbReference type="EC" id="2.7.4.25"/>
    </reaction>
</comment>
<organism evidence="8 9">
    <name type="scientific">Candidatus Uhrbacteria bacterium RIFOXYB2_FULL_57_15</name>
    <dbReference type="NCBI Taxonomy" id="1802422"/>
    <lineage>
        <taxon>Bacteria</taxon>
        <taxon>Candidatus Uhriibacteriota</taxon>
    </lineage>
</organism>
<evidence type="ECO:0000313" key="9">
    <source>
        <dbReference type="Proteomes" id="UP000176501"/>
    </source>
</evidence>
<evidence type="ECO:0000256" key="7">
    <source>
        <dbReference type="ARBA" id="ARBA00048478"/>
    </source>
</evidence>
<dbReference type="AlphaFoldDB" id="A0A1F7W714"/>
<evidence type="ECO:0000256" key="4">
    <source>
        <dbReference type="ARBA" id="ARBA00022777"/>
    </source>
</evidence>
<dbReference type="Pfam" id="PF13189">
    <property type="entry name" value="Cytidylate_kin2"/>
    <property type="match status" value="1"/>
</dbReference>
<evidence type="ECO:0000256" key="3">
    <source>
        <dbReference type="ARBA" id="ARBA00022741"/>
    </source>
</evidence>
<dbReference type="Gene3D" id="3.40.50.300">
    <property type="entry name" value="P-loop containing nucleotide triphosphate hydrolases"/>
    <property type="match status" value="1"/>
</dbReference>
<name>A0A1F7W714_9BACT</name>
<keyword evidence="4" id="KW-0418">Kinase</keyword>
<dbReference type="GO" id="GO:0036431">
    <property type="term" value="F:dCMP kinase activity"/>
    <property type="evidence" value="ECO:0007669"/>
    <property type="project" value="InterPro"/>
</dbReference>
<evidence type="ECO:0000256" key="6">
    <source>
        <dbReference type="ARBA" id="ARBA00047615"/>
    </source>
</evidence>